<dbReference type="InterPro" id="IPR052179">
    <property type="entry name" value="DD-CPase-like"/>
</dbReference>
<dbReference type="PANTHER" id="PTHR34385">
    <property type="entry name" value="D-ALANYL-D-ALANINE CARBOXYPEPTIDASE"/>
    <property type="match status" value="1"/>
</dbReference>
<dbReference type="AlphaFoldDB" id="K6ZT65"/>
<feature type="domain" description="D-alanyl-D-alanine carboxypeptidase-like core" evidence="1">
    <location>
        <begin position="22"/>
        <end position="178"/>
    </location>
</feature>
<dbReference type="RefSeq" id="WP_007103822.1">
    <property type="nucleotide sequence ID" value="NZ_BAER01000025.1"/>
</dbReference>
<dbReference type="GO" id="GO:0006508">
    <property type="term" value="P:proteolysis"/>
    <property type="evidence" value="ECO:0007669"/>
    <property type="project" value="InterPro"/>
</dbReference>
<keyword evidence="2" id="KW-0378">Hydrolase</keyword>
<organism evidence="2 3">
    <name type="scientific">Paraglaciecola polaris LMG 21857</name>
    <dbReference type="NCBI Taxonomy" id="1129793"/>
    <lineage>
        <taxon>Bacteria</taxon>
        <taxon>Pseudomonadati</taxon>
        <taxon>Pseudomonadota</taxon>
        <taxon>Gammaproteobacteria</taxon>
        <taxon>Alteromonadales</taxon>
        <taxon>Alteromonadaceae</taxon>
        <taxon>Paraglaciecola</taxon>
    </lineage>
</organism>
<accession>K6ZT65</accession>
<dbReference type="OrthoDB" id="9792074at2"/>
<proteinExistence type="predicted"/>
<gene>
    <name evidence="2" type="ORF">GPLA_1103</name>
</gene>
<protein>
    <submittedName>
        <fullName evidence="2">D-alanyl-D-alanine carboxypeptidase</fullName>
    </submittedName>
</protein>
<keyword evidence="3" id="KW-1185">Reference proteome</keyword>
<dbReference type="EMBL" id="BAER01000025">
    <property type="protein sequence ID" value="GAC32018.1"/>
    <property type="molecule type" value="Genomic_DNA"/>
</dbReference>
<dbReference type="CDD" id="cd14847">
    <property type="entry name" value="DD-carboxypeptidase_like"/>
    <property type="match status" value="1"/>
</dbReference>
<evidence type="ECO:0000313" key="3">
    <source>
        <dbReference type="Proteomes" id="UP000006322"/>
    </source>
</evidence>
<comment type="caution">
    <text evidence="2">The sequence shown here is derived from an EMBL/GenBank/DDBJ whole genome shotgun (WGS) entry which is preliminary data.</text>
</comment>
<dbReference type="InterPro" id="IPR009045">
    <property type="entry name" value="Zn_M74/Hedgehog-like"/>
</dbReference>
<dbReference type="PANTHER" id="PTHR34385:SF1">
    <property type="entry name" value="PEPTIDOGLYCAN L-ALANYL-D-GLUTAMATE ENDOPEPTIDASE CWLK"/>
    <property type="match status" value="1"/>
</dbReference>
<name>K6ZT65_9ALTE</name>
<reference evidence="3" key="1">
    <citation type="journal article" date="2014" name="Environ. Microbiol.">
        <title>Comparative genomics of the marine bacterial genus Glaciecola reveals the high degree of genomic diversity and genomic characteristic for cold adaptation.</title>
        <authorList>
            <person name="Qin Q.L."/>
            <person name="Xie B.B."/>
            <person name="Yu Y."/>
            <person name="Shu Y.L."/>
            <person name="Rong J.C."/>
            <person name="Zhang Y.J."/>
            <person name="Zhao D.L."/>
            <person name="Chen X.L."/>
            <person name="Zhang X.Y."/>
            <person name="Chen B."/>
            <person name="Zhou B.C."/>
            <person name="Zhang Y.Z."/>
        </authorList>
    </citation>
    <scope>NUCLEOTIDE SEQUENCE [LARGE SCALE GENOMIC DNA]</scope>
    <source>
        <strain evidence="3">LMG 21857</strain>
    </source>
</reference>
<dbReference type="Gene3D" id="3.30.1380.10">
    <property type="match status" value="1"/>
</dbReference>
<keyword evidence="2" id="KW-0645">Protease</keyword>
<sequence length="231" mass="26146">MITLAHSLGIDASHLCEAQDGHRLEKQTYDAFVRMQKAAQKDDIDISIASGFRDFTRQKLIWDQKWQGQRPLYSAQGQLLDGATLGVEQKIAAILTWSALPGASRHHWGTDLDVYDRIAINKSGQKLQLVPDEYCQNGPCSPLSQWLIEHGDTFGFYLPYRVYNGGVSAEPWHISYRPVAEKIQQLHTLSGLHDLIATEHLCGQDQILSRLPMLYQRYILNRGTNAMKGQK</sequence>
<evidence type="ECO:0000313" key="2">
    <source>
        <dbReference type="EMBL" id="GAC32018.1"/>
    </source>
</evidence>
<dbReference type="STRING" id="1129793.GPLA_1103"/>
<dbReference type="Pfam" id="PF02557">
    <property type="entry name" value="VanY"/>
    <property type="match status" value="1"/>
</dbReference>
<dbReference type="GO" id="GO:0004180">
    <property type="term" value="F:carboxypeptidase activity"/>
    <property type="evidence" value="ECO:0007669"/>
    <property type="project" value="UniProtKB-KW"/>
</dbReference>
<dbReference type="Proteomes" id="UP000006322">
    <property type="component" value="Unassembled WGS sequence"/>
</dbReference>
<dbReference type="SUPFAM" id="SSF55166">
    <property type="entry name" value="Hedgehog/DD-peptidase"/>
    <property type="match status" value="1"/>
</dbReference>
<evidence type="ECO:0000259" key="1">
    <source>
        <dbReference type="Pfam" id="PF02557"/>
    </source>
</evidence>
<keyword evidence="2" id="KW-0121">Carboxypeptidase</keyword>
<dbReference type="InterPro" id="IPR003709">
    <property type="entry name" value="VanY-like_core_dom"/>
</dbReference>